<dbReference type="InterPro" id="IPR003718">
    <property type="entry name" value="OsmC/Ohr_fam"/>
</dbReference>
<dbReference type="EMBL" id="SEWE01000008">
    <property type="protein sequence ID" value="RYU81840.1"/>
    <property type="molecule type" value="Genomic_DNA"/>
</dbReference>
<dbReference type="InterPro" id="IPR015946">
    <property type="entry name" value="KH_dom-like_a/b"/>
</dbReference>
<reference evidence="1 2" key="1">
    <citation type="submission" date="2019-02" db="EMBL/GenBank/DDBJ databases">
        <title>Bacterial novel species isolated from soil.</title>
        <authorList>
            <person name="Jung H.-Y."/>
        </authorList>
    </citation>
    <scope>NUCLEOTIDE SEQUENCE [LARGE SCALE GENOMIC DNA]</scope>
    <source>
        <strain evidence="1 2">1-3-3-3</strain>
    </source>
</reference>
<dbReference type="RefSeq" id="WP_129920144.1">
    <property type="nucleotide sequence ID" value="NZ_SEWE01000008.1"/>
</dbReference>
<dbReference type="Gene3D" id="3.30.300.20">
    <property type="match status" value="1"/>
</dbReference>
<keyword evidence="2" id="KW-1185">Reference proteome</keyword>
<organism evidence="1 2">
    <name type="scientific">Hymenobacter persicinus</name>
    <dbReference type="NCBI Taxonomy" id="2025506"/>
    <lineage>
        <taxon>Bacteria</taxon>
        <taxon>Pseudomonadati</taxon>
        <taxon>Bacteroidota</taxon>
        <taxon>Cytophagia</taxon>
        <taxon>Cytophagales</taxon>
        <taxon>Hymenobacteraceae</taxon>
        <taxon>Hymenobacter</taxon>
    </lineage>
</organism>
<dbReference type="Proteomes" id="UP000294155">
    <property type="component" value="Unassembled WGS sequence"/>
</dbReference>
<name>A0A4Q5LDN0_9BACT</name>
<gene>
    <name evidence="1" type="ORF">EWM57_05520</name>
</gene>
<evidence type="ECO:0000313" key="2">
    <source>
        <dbReference type="Proteomes" id="UP000294155"/>
    </source>
</evidence>
<dbReference type="AlphaFoldDB" id="A0A4Q5LDN0"/>
<dbReference type="SUPFAM" id="SSF82784">
    <property type="entry name" value="OsmC-like"/>
    <property type="match status" value="1"/>
</dbReference>
<dbReference type="PANTHER" id="PTHR39624">
    <property type="entry name" value="PROTEIN INVOLVED IN RIMO-MEDIATED BETA-METHYLTHIOLATION OF RIBOSOMAL PROTEIN S12 YCAO"/>
    <property type="match status" value="1"/>
</dbReference>
<evidence type="ECO:0000313" key="1">
    <source>
        <dbReference type="EMBL" id="RYU81840.1"/>
    </source>
</evidence>
<accession>A0A4Q5LDN0</accession>
<protein>
    <submittedName>
        <fullName evidence="1">OsmC family peroxiredoxin</fullName>
    </submittedName>
</protein>
<dbReference type="Pfam" id="PF02566">
    <property type="entry name" value="OsmC"/>
    <property type="match status" value="1"/>
</dbReference>
<proteinExistence type="predicted"/>
<sequence length="134" mass="14208">MPTLTAHTDLTGPAYLTHLRTAAGHALLADEPVEAGGQDQAPSPGELLAAALSACTCITVRLYAARKAWPLESIEAEVQFENAADHVVRSLQRTLTLGGALSEEQRQRLLAIAERCPIHKSLEGSIAITTTLSV</sequence>
<comment type="caution">
    <text evidence="1">The sequence shown here is derived from an EMBL/GenBank/DDBJ whole genome shotgun (WGS) entry which is preliminary data.</text>
</comment>
<dbReference type="OrthoDB" id="9791538at2"/>
<dbReference type="PANTHER" id="PTHR39624:SF2">
    <property type="entry name" value="OSMC-LIKE PROTEIN"/>
    <property type="match status" value="1"/>
</dbReference>
<dbReference type="InterPro" id="IPR036102">
    <property type="entry name" value="OsmC/Ohrsf"/>
</dbReference>